<dbReference type="HOGENOM" id="CLU_3056035_0_0_1"/>
<sequence>MPPKFYPGNRSKVSGAATLGLSNKLLDILLATASKPVRPVFTPGLTKQVLGARK</sequence>
<dbReference type="Proteomes" id="UP000017559">
    <property type="component" value="Unassembled WGS sequence"/>
</dbReference>
<name>V2WEH6_MONRO</name>
<reference evidence="1 2" key="1">
    <citation type="journal article" date="2014" name="BMC Genomics">
        <title>Genome and secretome analysis of the hemibiotrophic fungal pathogen, Moniliophthora roreri, which causes frosty pod rot disease of cacao: mechanisms of the biotrophic and necrotrophic phases.</title>
        <authorList>
            <person name="Meinhardt L.W."/>
            <person name="Costa G.G.L."/>
            <person name="Thomazella D.P.T."/>
            <person name="Teixeira P.J.P.L."/>
            <person name="Carazzolle M.F."/>
            <person name="Schuster S.C."/>
            <person name="Carlson J.E."/>
            <person name="Guiltinan M.J."/>
            <person name="Mieczkowski P."/>
            <person name="Farmer A."/>
            <person name="Ramaraj T."/>
            <person name="Crozier J."/>
            <person name="Davis R.E."/>
            <person name="Shao J."/>
            <person name="Melnick R.L."/>
            <person name="Pereira G.A.G."/>
            <person name="Bailey B.A."/>
        </authorList>
    </citation>
    <scope>NUCLEOTIDE SEQUENCE [LARGE SCALE GENOMIC DNA]</scope>
    <source>
        <strain evidence="1 2">MCA 2997</strain>
    </source>
</reference>
<evidence type="ECO:0000313" key="2">
    <source>
        <dbReference type="Proteomes" id="UP000017559"/>
    </source>
</evidence>
<proteinExistence type="predicted"/>
<organism evidence="1 2">
    <name type="scientific">Moniliophthora roreri (strain MCA 2997)</name>
    <name type="common">Cocoa frosty pod rot fungus</name>
    <name type="synonym">Crinipellis roreri</name>
    <dbReference type="NCBI Taxonomy" id="1381753"/>
    <lineage>
        <taxon>Eukaryota</taxon>
        <taxon>Fungi</taxon>
        <taxon>Dikarya</taxon>
        <taxon>Basidiomycota</taxon>
        <taxon>Agaricomycotina</taxon>
        <taxon>Agaricomycetes</taxon>
        <taxon>Agaricomycetidae</taxon>
        <taxon>Agaricales</taxon>
        <taxon>Marasmiineae</taxon>
        <taxon>Marasmiaceae</taxon>
        <taxon>Moniliophthora</taxon>
    </lineage>
</organism>
<dbReference type="AlphaFoldDB" id="V2WEH6"/>
<protein>
    <submittedName>
        <fullName evidence="1">Uncharacterized protein</fullName>
    </submittedName>
</protein>
<gene>
    <name evidence="1" type="ORF">Moror_11411</name>
</gene>
<comment type="caution">
    <text evidence="1">The sequence shown here is derived from an EMBL/GenBank/DDBJ whole genome shotgun (WGS) entry which is preliminary data.</text>
</comment>
<keyword evidence="2" id="KW-1185">Reference proteome</keyword>
<accession>V2WEH6</accession>
<feature type="non-terminal residue" evidence="1">
    <location>
        <position position="54"/>
    </location>
</feature>
<dbReference type="EMBL" id="AWSO01001112">
    <property type="protein sequence ID" value="ESK85228.1"/>
    <property type="molecule type" value="Genomic_DNA"/>
</dbReference>
<evidence type="ECO:0000313" key="1">
    <source>
        <dbReference type="EMBL" id="ESK85228.1"/>
    </source>
</evidence>
<dbReference type="KEGG" id="mrr:Moror_11411"/>